<dbReference type="SUPFAM" id="SSF52821">
    <property type="entry name" value="Rhodanese/Cell cycle control phosphatase"/>
    <property type="match status" value="1"/>
</dbReference>
<dbReference type="Gene3D" id="3.40.250.10">
    <property type="entry name" value="Rhodanese-like domain"/>
    <property type="match status" value="1"/>
</dbReference>
<dbReference type="Proteomes" id="UP000318288">
    <property type="component" value="Unassembled WGS sequence"/>
</dbReference>
<dbReference type="PROSITE" id="PS50206">
    <property type="entry name" value="RHODANESE_3"/>
    <property type="match status" value="1"/>
</dbReference>
<keyword evidence="3" id="KW-1185">Reference proteome</keyword>
<dbReference type="EMBL" id="SJPW01000003">
    <property type="protein sequence ID" value="TWU56989.1"/>
    <property type="molecule type" value="Genomic_DNA"/>
</dbReference>
<dbReference type="GO" id="GO:0004792">
    <property type="term" value="F:thiosulfate-cyanide sulfurtransferase activity"/>
    <property type="evidence" value="ECO:0007669"/>
    <property type="project" value="InterPro"/>
</dbReference>
<name>A0A5C6FBL2_9BACT</name>
<reference evidence="2 3" key="1">
    <citation type="submission" date="2019-02" db="EMBL/GenBank/DDBJ databases">
        <title>Deep-cultivation of Planctomycetes and their phenomic and genomic characterization uncovers novel biology.</title>
        <authorList>
            <person name="Wiegand S."/>
            <person name="Jogler M."/>
            <person name="Boedeker C."/>
            <person name="Pinto D."/>
            <person name="Vollmers J."/>
            <person name="Rivas-Marin E."/>
            <person name="Kohn T."/>
            <person name="Peeters S.H."/>
            <person name="Heuer A."/>
            <person name="Rast P."/>
            <person name="Oberbeckmann S."/>
            <person name="Bunk B."/>
            <person name="Jeske O."/>
            <person name="Meyerdierks A."/>
            <person name="Storesund J.E."/>
            <person name="Kallscheuer N."/>
            <person name="Luecker S."/>
            <person name="Lage O.M."/>
            <person name="Pohl T."/>
            <person name="Merkel B.J."/>
            <person name="Hornburger P."/>
            <person name="Mueller R.-W."/>
            <person name="Bruemmer F."/>
            <person name="Labrenz M."/>
            <person name="Spormann A.M."/>
            <person name="Op Den Camp H."/>
            <person name="Overmann J."/>
            <person name="Amann R."/>
            <person name="Jetten M.S.M."/>
            <person name="Mascher T."/>
            <person name="Medema M.H."/>
            <person name="Devos D.P."/>
            <person name="Kaster A.-K."/>
            <person name="Ovreas L."/>
            <person name="Rohde M."/>
            <person name="Galperin M.Y."/>
            <person name="Jogler C."/>
        </authorList>
    </citation>
    <scope>NUCLEOTIDE SEQUENCE [LARGE SCALE GENOMIC DNA]</scope>
    <source>
        <strain evidence="2 3">Poly51</strain>
    </source>
</reference>
<proteinExistence type="predicted"/>
<dbReference type="Pfam" id="PF00581">
    <property type="entry name" value="Rhodanese"/>
    <property type="match status" value="1"/>
</dbReference>
<sequence>MRSNPERNQQPTACYLASRSASDRIGGVLFAIHNHPGGFSMEDQQRHYLNKLAYEIDSWDLKVALESDDKIVVVDARSPDAYRQGHIPGAINIPHRTMSMETTSIVDKDSLVVTYCDGIGCNASTKGALQMLKLGFRVKELLGGLDWWKRDQHPVHCEGSSDGQTNCGCG</sequence>
<dbReference type="InterPro" id="IPR036873">
    <property type="entry name" value="Rhodanese-like_dom_sf"/>
</dbReference>
<dbReference type="RefSeq" id="WP_222435859.1">
    <property type="nucleotide sequence ID" value="NZ_SJPW01000003.1"/>
</dbReference>
<dbReference type="InterPro" id="IPR001307">
    <property type="entry name" value="Thiosulphate_STrfase_CS"/>
</dbReference>
<feature type="domain" description="Rhodanese" evidence="1">
    <location>
        <begin position="67"/>
        <end position="153"/>
    </location>
</feature>
<accession>A0A5C6FBL2</accession>
<organism evidence="2 3">
    <name type="scientific">Rubripirellula tenax</name>
    <dbReference type="NCBI Taxonomy" id="2528015"/>
    <lineage>
        <taxon>Bacteria</taxon>
        <taxon>Pseudomonadati</taxon>
        <taxon>Planctomycetota</taxon>
        <taxon>Planctomycetia</taxon>
        <taxon>Pirellulales</taxon>
        <taxon>Pirellulaceae</taxon>
        <taxon>Rubripirellula</taxon>
    </lineage>
</organism>
<dbReference type="PROSITE" id="PS00380">
    <property type="entry name" value="RHODANESE_1"/>
    <property type="match status" value="1"/>
</dbReference>
<protein>
    <submittedName>
        <fullName evidence="2">Molybdopterin biosynthesis protein MoeB</fullName>
    </submittedName>
</protein>
<dbReference type="PANTHER" id="PTHR43031">
    <property type="entry name" value="FAD-DEPENDENT OXIDOREDUCTASE"/>
    <property type="match status" value="1"/>
</dbReference>
<gene>
    <name evidence="2" type="ORF">Poly51_29100</name>
</gene>
<evidence type="ECO:0000313" key="2">
    <source>
        <dbReference type="EMBL" id="TWU56989.1"/>
    </source>
</evidence>
<dbReference type="InterPro" id="IPR001763">
    <property type="entry name" value="Rhodanese-like_dom"/>
</dbReference>
<dbReference type="PANTHER" id="PTHR43031:SF1">
    <property type="entry name" value="PYRIDINE NUCLEOTIDE-DISULPHIDE OXIDOREDUCTASE"/>
    <property type="match status" value="1"/>
</dbReference>
<evidence type="ECO:0000259" key="1">
    <source>
        <dbReference type="PROSITE" id="PS50206"/>
    </source>
</evidence>
<comment type="caution">
    <text evidence="2">The sequence shown here is derived from an EMBL/GenBank/DDBJ whole genome shotgun (WGS) entry which is preliminary data.</text>
</comment>
<dbReference type="InterPro" id="IPR050229">
    <property type="entry name" value="GlpE_sulfurtransferase"/>
</dbReference>
<evidence type="ECO:0000313" key="3">
    <source>
        <dbReference type="Proteomes" id="UP000318288"/>
    </source>
</evidence>
<dbReference type="SMART" id="SM00450">
    <property type="entry name" value="RHOD"/>
    <property type="match status" value="1"/>
</dbReference>
<dbReference type="AlphaFoldDB" id="A0A5C6FBL2"/>